<organism evidence="1 2">
    <name type="scientific">Candidatus Uhrbacteria bacterium RIFOXYB2_FULL_45_11</name>
    <dbReference type="NCBI Taxonomy" id="1802421"/>
    <lineage>
        <taxon>Bacteria</taxon>
        <taxon>Candidatus Uhriibacteriota</taxon>
    </lineage>
</organism>
<accession>A0A1F7WAC5</accession>
<name>A0A1F7WAC5_9BACT</name>
<evidence type="ECO:0000313" key="1">
    <source>
        <dbReference type="EMBL" id="OGL99761.1"/>
    </source>
</evidence>
<reference evidence="1 2" key="1">
    <citation type="journal article" date="2016" name="Nat. Commun.">
        <title>Thousands of microbial genomes shed light on interconnected biogeochemical processes in an aquifer system.</title>
        <authorList>
            <person name="Anantharaman K."/>
            <person name="Brown C.T."/>
            <person name="Hug L.A."/>
            <person name="Sharon I."/>
            <person name="Castelle C.J."/>
            <person name="Probst A.J."/>
            <person name="Thomas B.C."/>
            <person name="Singh A."/>
            <person name="Wilkins M.J."/>
            <person name="Karaoz U."/>
            <person name="Brodie E.L."/>
            <person name="Williams K.H."/>
            <person name="Hubbard S.S."/>
            <person name="Banfield J.F."/>
        </authorList>
    </citation>
    <scope>NUCLEOTIDE SEQUENCE [LARGE SCALE GENOMIC DNA]</scope>
</reference>
<dbReference type="AlphaFoldDB" id="A0A1F7WAC5"/>
<comment type="caution">
    <text evidence="1">The sequence shown here is derived from an EMBL/GenBank/DDBJ whole genome shotgun (WGS) entry which is preliminary data.</text>
</comment>
<sequence length="81" mass="9106">MIGACGKTVDESVVVDMMKKDFKWSVAQVVQKIDVLPWPWGDYICSRKYDVRFYVNGVNASGERDAATVCCRSGEPCAVYY</sequence>
<proteinExistence type="predicted"/>
<evidence type="ECO:0000313" key="2">
    <source>
        <dbReference type="Proteomes" id="UP000177331"/>
    </source>
</evidence>
<protein>
    <submittedName>
        <fullName evidence="1">Uncharacterized protein</fullName>
    </submittedName>
</protein>
<dbReference type="EMBL" id="MGFD01000003">
    <property type="protein sequence ID" value="OGL99761.1"/>
    <property type="molecule type" value="Genomic_DNA"/>
</dbReference>
<gene>
    <name evidence="1" type="ORF">A2318_02570</name>
</gene>
<dbReference type="Proteomes" id="UP000177331">
    <property type="component" value="Unassembled WGS sequence"/>
</dbReference>